<comment type="similarity">
    <text evidence="2">Belongs to the Ca(2+):cation antiporter (CaCA) (TC 2.A.19) family.</text>
</comment>
<reference evidence="10 11" key="1">
    <citation type="submission" date="2016-02" db="EMBL/GenBank/DDBJ databases">
        <title>Comparative genomic and transcriptomic foundation for Pichia pastoris.</title>
        <authorList>
            <person name="Love K.R."/>
            <person name="Shah K.A."/>
            <person name="Whittaker C.A."/>
            <person name="Wu J."/>
            <person name="Bartlett M.C."/>
            <person name="Ma D."/>
            <person name="Leeson R.L."/>
            <person name="Priest M."/>
            <person name="Young S.K."/>
            <person name="Love J.C."/>
        </authorList>
    </citation>
    <scope>NUCLEOTIDE SEQUENCE [LARGE SCALE GENOMIC DNA]</scope>
    <source>
        <strain evidence="10 11">ATCC 28485</strain>
    </source>
</reference>
<feature type="domain" description="Sodium/calcium exchanger membrane region" evidence="9">
    <location>
        <begin position="545"/>
        <end position="693"/>
    </location>
</feature>
<keyword evidence="4 7" id="KW-0812">Transmembrane</keyword>
<feature type="transmembrane region" description="Helical" evidence="7">
    <location>
        <begin position="217"/>
        <end position="241"/>
    </location>
</feature>
<keyword evidence="8" id="KW-0732">Signal</keyword>
<feature type="transmembrane region" description="Helical" evidence="7">
    <location>
        <begin position="608"/>
        <end position="634"/>
    </location>
</feature>
<dbReference type="PANTHER" id="PTHR12266:SF0">
    <property type="entry name" value="MITOCHONDRIAL SODIUM_CALCIUM EXCHANGER PROTEIN"/>
    <property type="match status" value="1"/>
</dbReference>
<feature type="transmembrane region" description="Helical" evidence="7">
    <location>
        <begin position="646"/>
        <end position="666"/>
    </location>
</feature>
<evidence type="ECO:0000256" key="2">
    <source>
        <dbReference type="ARBA" id="ARBA00008170"/>
    </source>
</evidence>
<name>A0A1B2J9C8_PICPA</name>
<evidence type="ECO:0000313" key="11">
    <source>
        <dbReference type="Proteomes" id="UP000094565"/>
    </source>
</evidence>
<evidence type="ECO:0000256" key="7">
    <source>
        <dbReference type="SAM" id="Phobius"/>
    </source>
</evidence>
<keyword evidence="3" id="KW-0813">Transport</keyword>
<keyword evidence="11" id="KW-1185">Reference proteome</keyword>
<evidence type="ECO:0000256" key="3">
    <source>
        <dbReference type="ARBA" id="ARBA00022448"/>
    </source>
</evidence>
<keyword evidence="6 7" id="KW-0472">Membrane</keyword>
<dbReference type="EMBL" id="CP014584">
    <property type="protein sequence ID" value="ANZ74657.1"/>
    <property type="molecule type" value="Genomic_DNA"/>
</dbReference>
<feature type="transmembrane region" description="Helical" evidence="7">
    <location>
        <begin position="572"/>
        <end position="596"/>
    </location>
</feature>
<feature type="chain" id="PRO_5008539331" evidence="8">
    <location>
        <begin position="17"/>
        <end position="702"/>
    </location>
</feature>
<feature type="transmembrane region" description="Helical" evidence="7">
    <location>
        <begin position="503"/>
        <end position="527"/>
    </location>
</feature>
<feature type="transmembrane region" description="Helical" evidence="7">
    <location>
        <begin position="539"/>
        <end position="560"/>
    </location>
</feature>
<dbReference type="InterPro" id="IPR044880">
    <property type="entry name" value="NCX_ion-bd_dom_sf"/>
</dbReference>
<feature type="transmembrane region" description="Helical" evidence="7">
    <location>
        <begin position="78"/>
        <end position="97"/>
    </location>
</feature>
<dbReference type="InterPro" id="IPR004837">
    <property type="entry name" value="NaCa_Exmemb"/>
</dbReference>
<feature type="transmembrane region" description="Helical" evidence="7">
    <location>
        <begin position="148"/>
        <end position="171"/>
    </location>
</feature>
<feature type="transmembrane region" description="Helical" evidence="7">
    <location>
        <begin position="478"/>
        <end position="497"/>
    </location>
</feature>
<protein>
    <submittedName>
        <fullName evidence="10">BA75_00226T0</fullName>
    </submittedName>
</protein>
<feature type="domain" description="Sodium/calcium exchanger membrane region" evidence="9">
    <location>
        <begin position="86"/>
        <end position="235"/>
    </location>
</feature>
<sequence length="702" mass="78312">MKRLVTFFLLLVYVTAYNGTDSLSDPNSPSTCHNINHVPLKQQCSFVRENCQDLQVGTLNYFELYYCKIESPAARPLLVIPLTLGLMSILFVSLGLTSSEFLCPNLSTISHFFDIPDNLSGLTLLAFGNGSPDIMGTYASFMSGDGSLAIGELIGSAYLITSFIVGAMVIVRPFRLFKDGSSDFTIRNEKLVFVRDLLFFALAVVLVIIFLSDRELSLVECLVMVSLYALYVAVIVSWNWIVKFNEELIQRDQTVRSLYDDDEVDGELNVFNQLNDIEVEDNDNSHVLNELMNATGTQNNTTRIRSSVLGALEFKNVFENLSKEQSFPVDRHALINLRPESEPAYFDDPTDVENRPVTEPILAYRDGDYEARTHDIDLDVDDSENLKTLMSAFYKKRHSSPKRRFQRLILLLIPTFANFKDSSWINKLFILSSAPIVLSLTLTIPVRLISDFQEIPEPETIEGPGTNAHRTTSHRAQVSLLIMQAFFSFLLLTFATVGTSDNFTIYVVFSLICSSIVSMIIYSVLVSPLSNSPTKSSNLVNIALSFIGFASSIAWISIFAEELINIFKFYSVFFKISEAILGLTIFAIGNSIGDFISNLTIAKMGMPLMALAACFGGPLLNLLMGIGVNGLIVLLSNNETSFHIDISSTLFSSSLFLLLSLVFLLVAIPLSNWYFERWIGMVIVVFWCVGTTINVLIELFGF</sequence>
<feature type="transmembrane region" description="Helical" evidence="7">
    <location>
        <begin position="678"/>
        <end position="697"/>
    </location>
</feature>
<evidence type="ECO:0000259" key="9">
    <source>
        <dbReference type="Pfam" id="PF01699"/>
    </source>
</evidence>
<dbReference type="Gene3D" id="1.20.1420.30">
    <property type="entry name" value="NCX, central ion-binding region"/>
    <property type="match status" value="2"/>
</dbReference>
<dbReference type="OrthoDB" id="407410at2759"/>
<dbReference type="PANTHER" id="PTHR12266">
    <property type="entry name" value="NA+/CA2+ K+ INDEPENDENT EXCHANGER"/>
    <property type="match status" value="1"/>
</dbReference>
<keyword evidence="5 7" id="KW-1133">Transmembrane helix</keyword>
<evidence type="ECO:0000256" key="5">
    <source>
        <dbReference type="ARBA" id="ARBA00022989"/>
    </source>
</evidence>
<evidence type="ECO:0000256" key="4">
    <source>
        <dbReference type="ARBA" id="ARBA00022692"/>
    </source>
</evidence>
<evidence type="ECO:0000313" key="10">
    <source>
        <dbReference type="EMBL" id="ANZ74657.1"/>
    </source>
</evidence>
<accession>A0A1B2J9C8</accession>
<dbReference type="GO" id="GO:0016020">
    <property type="term" value="C:membrane"/>
    <property type="evidence" value="ECO:0007669"/>
    <property type="project" value="UniProtKB-SubCell"/>
</dbReference>
<feature type="transmembrane region" description="Helical" evidence="7">
    <location>
        <begin position="192"/>
        <end position="211"/>
    </location>
</feature>
<evidence type="ECO:0000256" key="1">
    <source>
        <dbReference type="ARBA" id="ARBA00004141"/>
    </source>
</evidence>
<feature type="signal peptide" evidence="8">
    <location>
        <begin position="1"/>
        <end position="16"/>
    </location>
</feature>
<comment type="subcellular location">
    <subcellularLocation>
        <location evidence="1">Membrane</location>
        <topology evidence="1">Multi-pass membrane protein</topology>
    </subcellularLocation>
</comment>
<evidence type="ECO:0000256" key="8">
    <source>
        <dbReference type="SAM" id="SignalP"/>
    </source>
</evidence>
<dbReference type="Pfam" id="PF01699">
    <property type="entry name" value="Na_Ca_ex"/>
    <property type="match status" value="2"/>
</dbReference>
<dbReference type="GO" id="GO:0006874">
    <property type="term" value="P:intracellular calcium ion homeostasis"/>
    <property type="evidence" value="ECO:0007669"/>
    <property type="project" value="TreeGrafter"/>
</dbReference>
<dbReference type="Proteomes" id="UP000094565">
    <property type="component" value="Chromosome 1"/>
</dbReference>
<dbReference type="AlphaFoldDB" id="A0A1B2J9C8"/>
<gene>
    <name evidence="10" type="primary">YDL206W</name>
    <name evidence="10" type="ORF">ATY40_BA7500226</name>
</gene>
<dbReference type="GO" id="GO:0008324">
    <property type="term" value="F:monoatomic cation transmembrane transporter activity"/>
    <property type="evidence" value="ECO:0007669"/>
    <property type="project" value="TreeGrafter"/>
</dbReference>
<evidence type="ECO:0000256" key="6">
    <source>
        <dbReference type="ARBA" id="ARBA00023136"/>
    </source>
</evidence>
<proteinExistence type="inferred from homology"/>
<organism evidence="10 11">
    <name type="scientific">Komagataella pastoris</name>
    <name type="common">Yeast</name>
    <name type="synonym">Pichia pastoris</name>
    <dbReference type="NCBI Taxonomy" id="4922"/>
    <lineage>
        <taxon>Eukaryota</taxon>
        <taxon>Fungi</taxon>
        <taxon>Dikarya</taxon>
        <taxon>Ascomycota</taxon>
        <taxon>Saccharomycotina</taxon>
        <taxon>Pichiomycetes</taxon>
        <taxon>Pichiales</taxon>
        <taxon>Pichiaceae</taxon>
        <taxon>Komagataella</taxon>
    </lineage>
</organism>
<dbReference type="InterPro" id="IPR051359">
    <property type="entry name" value="CaCA_antiporter"/>
</dbReference>